<protein>
    <recommendedName>
        <fullName evidence="9">Ribonuclease H1</fullName>
        <shortName evidence="9">RNase H1</shortName>
        <ecNumber evidence="9">3.1.26.4</ecNumber>
    </recommendedName>
</protein>
<evidence type="ECO:0000256" key="9">
    <source>
        <dbReference type="PIRNR" id="PIRNR036852"/>
    </source>
</evidence>
<keyword evidence="4 9" id="KW-0540">Nuclease</keyword>
<keyword evidence="7 9" id="KW-0378">Hydrolase</keyword>
<evidence type="ECO:0000256" key="2">
    <source>
        <dbReference type="ARBA" id="ARBA00001946"/>
    </source>
</evidence>
<keyword evidence="6 9" id="KW-0255">Endonuclease</keyword>
<dbReference type="Proteomes" id="UP000783686">
    <property type="component" value="Unassembled WGS sequence"/>
</dbReference>
<evidence type="ECO:0000313" key="12">
    <source>
        <dbReference type="EMBL" id="CAD5213008.1"/>
    </source>
</evidence>
<evidence type="ECO:0000256" key="8">
    <source>
        <dbReference type="ARBA" id="ARBA00022842"/>
    </source>
</evidence>
<dbReference type="GO" id="GO:0004523">
    <property type="term" value="F:RNA-DNA hybrid ribonuclease activity"/>
    <property type="evidence" value="ECO:0007669"/>
    <property type="project" value="UniProtKB-UniRule"/>
</dbReference>
<dbReference type="InterPro" id="IPR037056">
    <property type="entry name" value="RNase_H1_N_sf"/>
</dbReference>
<evidence type="ECO:0000256" key="7">
    <source>
        <dbReference type="ARBA" id="ARBA00022801"/>
    </source>
</evidence>
<dbReference type="InterPro" id="IPR011320">
    <property type="entry name" value="RNase_H1_N"/>
</dbReference>
<gene>
    <name evidence="12" type="ORF">BOKJ2_LOCUS4809</name>
</gene>
<dbReference type="SUPFAM" id="SSF53098">
    <property type="entry name" value="Ribonuclease H-like"/>
    <property type="match status" value="1"/>
</dbReference>
<proteinExistence type="inferred from homology"/>
<keyword evidence="8 9" id="KW-0460">Magnesium</keyword>
<dbReference type="InterPro" id="IPR036397">
    <property type="entry name" value="RNaseH_sf"/>
</dbReference>
<dbReference type="GO" id="GO:0043137">
    <property type="term" value="P:DNA replication, removal of RNA primer"/>
    <property type="evidence" value="ECO:0007669"/>
    <property type="project" value="TreeGrafter"/>
</dbReference>
<dbReference type="SUPFAM" id="SSF55658">
    <property type="entry name" value="L9 N-domain-like"/>
    <property type="match status" value="1"/>
</dbReference>
<dbReference type="OrthoDB" id="90239at2759"/>
<dbReference type="EMBL" id="CAJFDH010000002">
    <property type="protein sequence ID" value="CAD5213008.1"/>
    <property type="molecule type" value="Genomic_DNA"/>
</dbReference>
<dbReference type="InterPro" id="IPR002156">
    <property type="entry name" value="RNaseH_domain"/>
</dbReference>
<comment type="cofactor">
    <cofactor evidence="2 9">
        <name>Mg(2+)</name>
        <dbReference type="ChEBI" id="CHEBI:18420"/>
    </cofactor>
</comment>
<keyword evidence="5 9" id="KW-0479">Metal-binding</keyword>
<dbReference type="Pfam" id="PF00075">
    <property type="entry name" value="RNase_H"/>
    <property type="match status" value="1"/>
</dbReference>
<organism evidence="12 13">
    <name type="scientific">Bursaphelenchus okinawaensis</name>
    <dbReference type="NCBI Taxonomy" id="465554"/>
    <lineage>
        <taxon>Eukaryota</taxon>
        <taxon>Metazoa</taxon>
        <taxon>Ecdysozoa</taxon>
        <taxon>Nematoda</taxon>
        <taxon>Chromadorea</taxon>
        <taxon>Rhabditida</taxon>
        <taxon>Tylenchina</taxon>
        <taxon>Tylenchomorpha</taxon>
        <taxon>Aphelenchoidea</taxon>
        <taxon>Aphelenchoididae</taxon>
        <taxon>Bursaphelenchus</taxon>
    </lineage>
</organism>
<reference evidence="12" key="1">
    <citation type="submission" date="2020-09" db="EMBL/GenBank/DDBJ databases">
        <authorList>
            <person name="Kikuchi T."/>
        </authorList>
    </citation>
    <scope>NUCLEOTIDE SEQUENCE</scope>
    <source>
        <strain evidence="12">SH1</strain>
    </source>
</reference>
<keyword evidence="13" id="KW-1185">Reference proteome</keyword>
<evidence type="ECO:0000259" key="11">
    <source>
        <dbReference type="PROSITE" id="PS50879"/>
    </source>
</evidence>
<dbReference type="Pfam" id="PF01693">
    <property type="entry name" value="Cauli_VI"/>
    <property type="match status" value="1"/>
</dbReference>
<dbReference type="PIRSF" id="PIRSF036852">
    <property type="entry name" value="Ribonuclease_H1_euk"/>
    <property type="match status" value="1"/>
</dbReference>
<evidence type="ECO:0000313" key="13">
    <source>
        <dbReference type="Proteomes" id="UP000614601"/>
    </source>
</evidence>
<dbReference type="EMBL" id="CAJFCW020000002">
    <property type="protein sequence ID" value="CAG9098633.1"/>
    <property type="molecule type" value="Genomic_DNA"/>
</dbReference>
<sequence>MRGSLSGFVNRLELYWVKRSLHRHIFARFEVLKMPFYAVAKGRNVGIYNSWDDCKAQVNGFSGPVFKKFNSQAEAQDFVDSKRSAGSNGYQRQYQGNSGIEVESNKTPSNSITNSKPSTAGYNTNRRALFGSANVSRGPFTIPSNRMTVQEPSSSQSTENDRGPVRKRFHHPNGDYGGAKKAKFSNPHSDAPTVWTDGACRGNGKKRARAGWGVFWGDGHQDNSCGPLIGQEQTNNRAEYTAVIEALKTAQRKGYDKLNINTDSNLLVKSMTEWMPKWRRNGWKTAAGAPVKNKDLLVAINELCQKVNTHFQHVDGHCGIHGNEMADRLACRGADERQDL</sequence>
<dbReference type="InterPro" id="IPR050092">
    <property type="entry name" value="RNase_H"/>
</dbReference>
<feature type="compositionally biased region" description="Polar residues" evidence="10">
    <location>
        <begin position="105"/>
        <end position="126"/>
    </location>
</feature>
<feature type="region of interest" description="Disordered" evidence="10">
    <location>
        <begin position="81"/>
        <end position="190"/>
    </location>
</feature>
<dbReference type="PANTHER" id="PTHR10642">
    <property type="entry name" value="RIBONUCLEASE H1"/>
    <property type="match status" value="1"/>
</dbReference>
<dbReference type="Gene3D" id="3.30.420.10">
    <property type="entry name" value="Ribonuclease H-like superfamily/Ribonuclease H"/>
    <property type="match status" value="1"/>
</dbReference>
<dbReference type="PROSITE" id="PS50879">
    <property type="entry name" value="RNASE_H_1"/>
    <property type="match status" value="1"/>
</dbReference>
<dbReference type="GO" id="GO:0000287">
    <property type="term" value="F:magnesium ion binding"/>
    <property type="evidence" value="ECO:0007669"/>
    <property type="project" value="UniProtKB-UniRule"/>
</dbReference>
<comment type="caution">
    <text evidence="12">The sequence shown here is derived from an EMBL/GenBank/DDBJ whole genome shotgun (WGS) entry which is preliminary data.</text>
</comment>
<dbReference type="Gene3D" id="3.40.970.10">
    <property type="entry name" value="Ribonuclease H1, N-terminal domain"/>
    <property type="match status" value="1"/>
</dbReference>
<evidence type="ECO:0000256" key="3">
    <source>
        <dbReference type="ARBA" id="ARBA00005300"/>
    </source>
</evidence>
<evidence type="ECO:0000256" key="6">
    <source>
        <dbReference type="ARBA" id="ARBA00022759"/>
    </source>
</evidence>
<dbReference type="CDD" id="cd09280">
    <property type="entry name" value="RNase_HI_eukaryote_like"/>
    <property type="match status" value="1"/>
</dbReference>
<dbReference type="InterPro" id="IPR009027">
    <property type="entry name" value="Ribosomal_bL9/RNase_H1_N"/>
</dbReference>
<dbReference type="GO" id="GO:0003676">
    <property type="term" value="F:nucleic acid binding"/>
    <property type="evidence" value="ECO:0007669"/>
    <property type="project" value="UniProtKB-UniRule"/>
</dbReference>
<dbReference type="InterPro" id="IPR012337">
    <property type="entry name" value="RNaseH-like_sf"/>
</dbReference>
<dbReference type="AlphaFoldDB" id="A0A811KDQ4"/>
<comment type="function">
    <text evidence="9">Endonuclease that specifically degrades the RNA of RNA-DNA hybrids.</text>
</comment>
<evidence type="ECO:0000256" key="10">
    <source>
        <dbReference type="SAM" id="MobiDB-lite"/>
    </source>
</evidence>
<name>A0A811KDQ4_9BILA</name>
<comment type="catalytic activity">
    <reaction evidence="1 9">
        <text>Endonucleolytic cleavage to 5'-phosphomonoester.</text>
        <dbReference type="EC" id="3.1.26.4"/>
    </reaction>
</comment>
<evidence type="ECO:0000256" key="5">
    <source>
        <dbReference type="ARBA" id="ARBA00022723"/>
    </source>
</evidence>
<evidence type="ECO:0000256" key="4">
    <source>
        <dbReference type="ARBA" id="ARBA00022722"/>
    </source>
</evidence>
<accession>A0A811KDQ4</accession>
<comment type="similarity">
    <text evidence="3 9">Belongs to the RNase H family.</text>
</comment>
<dbReference type="Proteomes" id="UP000614601">
    <property type="component" value="Unassembled WGS sequence"/>
</dbReference>
<feature type="domain" description="RNase H type-1" evidence="11">
    <location>
        <begin position="188"/>
        <end position="335"/>
    </location>
</feature>
<dbReference type="FunFam" id="3.40.970.10:FF:000001">
    <property type="entry name" value="Ribonuclease H1"/>
    <property type="match status" value="1"/>
</dbReference>
<feature type="compositionally biased region" description="Polar residues" evidence="10">
    <location>
        <begin position="142"/>
        <end position="158"/>
    </location>
</feature>
<dbReference type="PANTHER" id="PTHR10642:SF26">
    <property type="entry name" value="RIBONUCLEASE H1"/>
    <property type="match status" value="1"/>
</dbReference>
<evidence type="ECO:0000256" key="1">
    <source>
        <dbReference type="ARBA" id="ARBA00000077"/>
    </source>
</evidence>
<feature type="compositionally biased region" description="Polar residues" evidence="10">
    <location>
        <begin position="84"/>
        <end position="98"/>
    </location>
</feature>
<dbReference type="EC" id="3.1.26.4" evidence="9"/>
<dbReference type="InterPro" id="IPR017067">
    <property type="entry name" value="RNase_H1_euk"/>
</dbReference>